<dbReference type="InterPro" id="IPR012341">
    <property type="entry name" value="6hp_glycosidase-like_sf"/>
</dbReference>
<keyword evidence="4" id="KW-1185">Reference proteome</keyword>
<dbReference type="Gene3D" id="1.50.10.10">
    <property type="match status" value="1"/>
</dbReference>
<organism evidence="3 4">
    <name type="scientific">Methylobacterium frigidaeris</name>
    <dbReference type="NCBI Taxonomy" id="2038277"/>
    <lineage>
        <taxon>Bacteria</taxon>
        <taxon>Pseudomonadati</taxon>
        <taxon>Pseudomonadota</taxon>
        <taxon>Alphaproteobacteria</taxon>
        <taxon>Hyphomicrobiales</taxon>
        <taxon>Methylobacteriaceae</taxon>
        <taxon>Methylobacterium</taxon>
    </lineage>
</organism>
<sequence>MTEQTRGKRGLYEGGDLGNADHARLPGSEFPIQDYAALGDGRSVVLLAPDGAVAWWCVPEMDSPPLFDTLLDPRAGGFFQVEAHGAEVVERRYRQDSNVLDTVLASDSGRARLTESLNSSTAGRLPWCELARRIEVEAGTMTFRIRAVFGTRGDTASPWLQPNPNGCVFHVGPVLGLFRCSDNMQVTEEEDRTICATVTLAAGERATVALLAGEDEPLGVPTMEEVDARIDISDEAWRRWAEGLRYDGPHREAVRRSALALKLLLYSPSGAIAAAATTSLPEGIGGEKNYDYRYAWIRDAGYAVNAFLRVGAMPEAKAAFSWLMKRLDQHGPRVLYTLCGEVGPDERALELPGYRGSRPVLVGNAAALQHQHGIYGDIFETAALFVADGNVLDQRSAAVLSALADQSADRWRQKDAGIWELREPQHYTMSKISAWQGLARAVELAEAGHLPATCVPRWRRERDRIAAWIEEHCWSERRKAFVLHPGTERLDASLALAVRFGFDSWDKLSSTLDAIREELGRGPFVYRYSGAEREEGAFLACSFWLAEALAELGREEEAEKVFTGTLRALPKGIGILSEMVDPESRDFLGNTPQGLSHLALIHAACTLRGDRNRPIRALE</sequence>
<dbReference type="Pfam" id="PF19291">
    <property type="entry name" value="TREH_N"/>
    <property type="match status" value="1"/>
</dbReference>
<dbReference type="AlphaFoldDB" id="A0AA37HE24"/>
<dbReference type="InterPro" id="IPR045582">
    <property type="entry name" value="Trehalase-like_N"/>
</dbReference>
<evidence type="ECO:0000313" key="3">
    <source>
        <dbReference type="EMBL" id="GJD64302.1"/>
    </source>
</evidence>
<dbReference type="SUPFAM" id="SSF48208">
    <property type="entry name" value="Six-hairpin glycosidases"/>
    <property type="match status" value="1"/>
</dbReference>
<dbReference type="PANTHER" id="PTHR31616:SF0">
    <property type="entry name" value="GLUCAN 1,4-ALPHA-GLUCOSIDASE"/>
    <property type="match status" value="1"/>
</dbReference>
<dbReference type="Pfam" id="PF00723">
    <property type="entry name" value="Glyco_hydro_15"/>
    <property type="match status" value="1"/>
</dbReference>
<proteinExistence type="predicted"/>
<gene>
    <name evidence="3" type="ORF">MPEAHAMD_4483</name>
</gene>
<comment type="caution">
    <text evidence="3">The sequence shown here is derived from an EMBL/GenBank/DDBJ whole genome shotgun (WGS) entry which is preliminary data.</text>
</comment>
<dbReference type="InterPro" id="IPR011613">
    <property type="entry name" value="GH15-like"/>
</dbReference>
<dbReference type="GO" id="GO:0005975">
    <property type="term" value="P:carbohydrate metabolic process"/>
    <property type="evidence" value="ECO:0007669"/>
    <property type="project" value="InterPro"/>
</dbReference>
<reference evidence="3" key="2">
    <citation type="submission" date="2021-08" db="EMBL/GenBank/DDBJ databases">
        <authorList>
            <person name="Tani A."/>
            <person name="Ola A."/>
            <person name="Ogura Y."/>
            <person name="Katsura K."/>
            <person name="Hayashi T."/>
        </authorList>
    </citation>
    <scope>NUCLEOTIDE SEQUENCE</scope>
    <source>
        <strain evidence="3">JCM 32048</strain>
    </source>
</reference>
<feature type="domain" description="Trehalase-like N-terminal" evidence="2">
    <location>
        <begin position="30"/>
        <end position="106"/>
    </location>
</feature>
<protein>
    <submittedName>
        <fullName evidence="3">Trehalase</fullName>
    </submittedName>
</protein>
<dbReference type="InterPro" id="IPR008928">
    <property type="entry name" value="6-hairpin_glycosidase_sf"/>
</dbReference>
<dbReference type="Proteomes" id="UP001055286">
    <property type="component" value="Unassembled WGS sequence"/>
</dbReference>
<dbReference type="GO" id="GO:0004553">
    <property type="term" value="F:hydrolase activity, hydrolyzing O-glycosyl compounds"/>
    <property type="evidence" value="ECO:0007669"/>
    <property type="project" value="TreeGrafter"/>
</dbReference>
<accession>A0AA37HE24</accession>
<dbReference type="EMBL" id="BPQJ01000024">
    <property type="protein sequence ID" value="GJD64302.1"/>
    <property type="molecule type" value="Genomic_DNA"/>
</dbReference>
<evidence type="ECO:0000259" key="1">
    <source>
        <dbReference type="Pfam" id="PF00723"/>
    </source>
</evidence>
<name>A0AA37HE24_9HYPH</name>
<evidence type="ECO:0000313" key="4">
    <source>
        <dbReference type="Proteomes" id="UP001055286"/>
    </source>
</evidence>
<feature type="domain" description="GH15-like" evidence="1">
    <location>
        <begin position="248"/>
        <end position="552"/>
    </location>
</feature>
<dbReference type="PANTHER" id="PTHR31616">
    <property type="entry name" value="TREHALASE"/>
    <property type="match status" value="1"/>
</dbReference>
<evidence type="ECO:0000259" key="2">
    <source>
        <dbReference type="Pfam" id="PF19291"/>
    </source>
</evidence>
<reference evidence="3" key="1">
    <citation type="journal article" date="2016" name="Front. Microbiol.">
        <title>Genome Sequence of the Piezophilic, Mesophilic Sulfate-Reducing Bacterium Desulfovibrio indicus J2T.</title>
        <authorList>
            <person name="Cao J."/>
            <person name="Maignien L."/>
            <person name="Shao Z."/>
            <person name="Alain K."/>
            <person name="Jebbar M."/>
        </authorList>
    </citation>
    <scope>NUCLEOTIDE SEQUENCE</scope>
    <source>
        <strain evidence="3">JCM 32048</strain>
    </source>
</reference>